<sequence>MSLDPNALVKDIRLLTESMSSEILDRLKIDSTINIPDSLQDLFRALDFSTRFGQHEIPLIMRGDGIQSRHLPFILNYISAKSSQYHIWGYEEPENSLELSKAFEMAKDFQERFSQENQIFLTTHSPAFYDISGRRAAKWYIESMHDGERVSSQIQSIASTSNVDKAMGLLSVITPRMKKVYSDYVELKESITEMQSRVDSAECPVIYVEGPSDVTILNTAKEKLGFQEMNVRFESANGASDITQFLKISIRVKRDNRPLIGIFDSDARGRREFDNFRNYHKLTDTEFRTLERSRKIFVGALDVPTHLKPAEAAFRSVGLTLPLPVEFMFEQSVILSAVQSGTLNLIERKAKIANEEFPLEVTIDSVLKGKLDDSYLYLAKAISDDCKTNFATWISDRPANDFEPFREILRQISVAIT</sequence>
<comment type="caution">
    <text evidence="2">The sequence shown here is derived from an EMBL/GenBank/DDBJ whole genome shotgun (WGS) entry which is preliminary data.</text>
</comment>
<evidence type="ECO:0000313" key="2">
    <source>
        <dbReference type="EMBL" id="MFC3100612.1"/>
    </source>
</evidence>
<evidence type="ECO:0000259" key="1">
    <source>
        <dbReference type="Pfam" id="PF13175"/>
    </source>
</evidence>
<dbReference type="Proteomes" id="UP001595378">
    <property type="component" value="Unassembled WGS sequence"/>
</dbReference>
<protein>
    <submittedName>
        <fullName evidence="2">AAA family ATPase</fullName>
    </submittedName>
</protein>
<evidence type="ECO:0000313" key="3">
    <source>
        <dbReference type="Proteomes" id="UP001595378"/>
    </source>
</evidence>
<name>A0ABV7ED70_9SPHN</name>
<dbReference type="Pfam" id="PF13175">
    <property type="entry name" value="AAA_15"/>
    <property type="match status" value="1"/>
</dbReference>
<dbReference type="CDD" id="cd00188">
    <property type="entry name" value="TOPRIM"/>
    <property type="match status" value="1"/>
</dbReference>
<reference evidence="3" key="1">
    <citation type="journal article" date="2019" name="Int. J. Syst. Evol. Microbiol.">
        <title>The Global Catalogue of Microorganisms (GCM) 10K type strain sequencing project: providing services to taxonomists for standard genome sequencing and annotation.</title>
        <authorList>
            <consortium name="The Broad Institute Genomics Platform"/>
            <consortium name="The Broad Institute Genome Sequencing Center for Infectious Disease"/>
            <person name="Wu L."/>
            <person name="Ma J."/>
        </authorList>
    </citation>
    <scope>NUCLEOTIDE SEQUENCE [LARGE SCALE GENOMIC DNA]</scope>
    <source>
        <strain evidence="3">KCTC 52606</strain>
    </source>
</reference>
<dbReference type="EMBL" id="JBHRSU010000020">
    <property type="protein sequence ID" value="MFC3100612.1"/>
    <property type="molecule type" value="Genomic_DNA"/>
</dbReference>
<proteinExistence type="predicted"/>
<feature type="domain" description="Endonuclease GajA/Old nuclease/RecF-like AAA" evidence="1">
    <location>
        <begin position="36"/>
        <end position="128"/>
    </location>
</feature>
<dbReference type="InterPro" id="IPR041685">
    <property type="entry name" value="AAA_GajA/Old/RecF-like"/>
</dbReference>
<organism evidence="2 3">
    <name type="scientific">Alteraurantiacibacter lauratis</name>
    <dbReference type="NCBI Taxonomy" id="2054627"/>
    <lineage>
        <taxon>Bacteria</taxon>
        <taxon>Pseudomonadati</taxon>
        <taxon>Pseudomonadota</taxon>
        <taxon>Alphaproteobacteria</taxon>
        <taxon>Sphingomonadales</taxon>
        <taxon>Erythrobacteraceae</taxon>
        <taxon>Alteraurantiacibacter</taxon>
    </lineage>
</organism>
<accession>A0ABV7ED70</accession>
<dbReference type="RefSeq" id="WP_336920647.1">
    <property type="nucleotide sequence ID" value="NZ_JBANRN010000024.1"/>
</dbReference>
<keyword evidence="3" id="KW-1185">Reference proteome</keyword>
<gene>
    <name evidence="2" type="ORF">ACFODK_06915</name>
</gene>